<dbReference type="AlphaFoldDB" id="A0AAD1XSD3"/>
<reference evidence="1" key="1">
    <citation type="submission" date="2023-07" db="EMBL/GenBank/DDBJ databases">
        <authorList>
            <consortium name="AG Swart"/>
            <person name="Singh M."/>
            <person name="Singh A."/>
            <person name="Seah K."/>
            <person name="Emmerich C."/>
        </authorList>
    </citation>
    <scope>NUCLEOTIDE SEQUENCE</scope>
    <source>
        <strain evidence="1">DP1</strain>
    </source>
</reference>
<comment type="caution">
    <text evidence="1">The sequence shown here is derived from an EMBL/GenBank/DDBJ whole genome shotgun (WGS) entry which is preliminary data.</text>
</comment>
<protein>
    <submittedName>
        <fullName evidence="1">Uncharacterized protein</fullName>
    </submittedName>
</protein>
<dbReference type="Proteomes" id="UP001295684">
    <property type="component" value="Unassembled WGS sequence"/>
</dbReference>
<sequence length="104" mass="12241">MGANLRSACLNCCGEGNYCESLCKQKYEQSKIISNNSYIISRIYSSCVIRSEIWTRVLHLWMYRCNSCRPSRECRSYLWCGQTTSVPVWHCLAEKYRHPPRILH</sequence>
<evidence type="ECO:0000313" key="1">
    <source>
        <dbReference type="EMBL" id="CAI2378373.1"/>
    </source>
</evidence>
<evidence type="ECO:0000313" key="2">
    <source>
        <dbReference type="Proteomes" id="UP001295684"/>
    </source>
</evidence>
<dbReference type="EMBL" id="CAMPGE010020091">
    <property type="protein sequence ID" value="CAI2378373.1"/>
    <property type="molecule type" value="Genomic_DNA"/>
</dbReference>
<proteinExistence type="predicted"/>
<name>A0AAD1XSD3_EUPCR</name>
<organism evidence="1 2">
    <name type="scientific">Euplotes crassus</name>
    <dbReference type="NCBI Taxonomy" id="5936"/>
    <lineage>
        <taxon>Eukaryota</taxon>
        <taxon>Sar</taxon>
        <taxon>Alveolata</taxon>
        <taxon>Ciliophora</taxon>
        <taxon>Intramacronucleata</taxon>
        <taxon>Spirotrichea</taxon>
        <taxon>Hypotrichia</taxon>
        <taxon>Euplotida</taxon>
        <taxon>Euplotidae</taxon>
        <taxon>Moneuplotes</taxon>
    </lineage>
</organism>
<gene>
    <name evidence="1" type="ORF">ECRASSUSDP1_LOCUS19768</name>
</gene>
<keyword evidence="2" id="KW-1185">Reference proteome</keyword>
<accession>A0AAD1XSD3</accession>